<sequence>MVNPTRPFELLVCLIALALGLAAWLISDTFPRTAEGYLGPALFPKLLAVGLAIASLSLLYRNLRQPGLGASLKLLAWPNLLRIGGILLALALTPWALGKLGLLGSAGALVLLSSLLLGARWLEALLTALFMVAFVYVVFVQLLKVPL</sequence>
<reference evidence="3" key="1">
    <citation type="journal article" date="2020" name="mSystems">
        <title>Genome- and Community-Level Interaction Insights into Carbon Utilization and Element Cycling Functions of Hydrothermarchaeota in Hydrothermal Sediment.</title>
        <authorList>
            <person name="Zhou Z."/>
            <person name="Liu Y."/>
            <person name="Xu W."/>
            <person name="Pan J."/>
            <person name="Luo Z.H."/>
            <person name="Li M."/>
        </authorList>
    </citation>
    <scope>NUCLEOTIDE SEQUENCE [LARGE SCALE GENOMIC DNA]</scope>
    <source>
        <strain evidence="3">SpSt-524</strain>
    </source>
</reference>
<evidence type="ECO:0000259" key="2">
    <source>
        <dbReference type="Pfam" id="PF07331"/>
    </source>
</evidence>
<dbReference type="InterPro" id="IPR009936">
    <property type="entry name" value="DUF1468"/>
</dbReference>
<organism evidence="3">
    <name type="scientific">Meiothermus ruber</name>
    <dbReference type="NCBI Taxonomy" id="277"/>
    <lineage>
        <taxon>Bacteria</taxon>
        <taxon>Thermotogati</taxon>
        <taxon>Deinococcota</taxon>
        <taxon>Deinococci</taxon>
        <taxon>Thermales</taxon>
        <taxon>Thermaceae</taxon>
        <taxon>Meiothermus</taxon>
    </lineage>
</organism>
<dbReference type="AlphaFoldDB" id="A0A7C3HTF6"/>
<accession>A0A7C3HTF6</accession>
<feature type="domain" description="DUF1468" evidence="2">
    <location>
        <begin position="12"/>
        <end position="147"/>
    </location>
</feature>
<evidence type="ECO:0000256" key="1">
    <source>
        <dbReference type="SAM" id="Phobius"/>
    </source>
</evidence>
<dbReference type="EMBL" id="DSWI01000035">
    <property type="protein sequence ID" value="HFG21722.1"/>
    <property type="molecule type" value="Genomic_DNA"/>
</dbReference>
<feature type="transmembrane region" description="Helical" evidence="1">
    <location>
        <begin position="72"/>
        <end position="92"/>
    </location>
</feature>
<feature type="transmembrane region" description="Helical" evidence="1">
    <location>
        <begin position="124"/>
        <end position="143"/>
    </location>
</feature>
<evidence type="ECO:0000313" key="3">
    <source>
        <dbReference type="EMBL" id="HFG21722.1"/>
    </source>
</evidence>
<feature type="transmembrane region" description="Helical" evidence="1">
    <location>
        <begin position="41"/>
        <end position="60"/>
    </location>
</feature>
<keyword evidence="1" id="KW-1133">Transmembrane helix</keyword>
<name>A0A7C3HTF6_MEIRU</name>
<dbReference type="Pfam" id="PF07331">
    <property type="entry name" value="TctB"/>
    <property type="match status" value="1"/>
</dbReference>
<keyword evidence="1" id="KW-0812">Transmembrane</keyword>
<proteinExistence type="predicted"/>
<protein>
    <submittedName>
        <fullName evidence="3">Tripartite tricarboxylate transporter TctB family protein</fullName>
    </submittedName>
</protein>
<comment type="caution">
    <text evidence="3">The sequence shown here is derived from an EMBL/GenBank/DDBJ whole genome shotgun (WGS) entry which is preliminary data.</text>
</comment>
<dbReference type="RefSeq" id="WP_409655396.1">
    <property type="nucleotide sequence ID" value="NZ_JBKBUW010000012.1"/>
</dbReference>
<keyword evidence="1" id="KW-0472">Membrane</keyword>
<gene>
    <name evidence="3" type="ORF">ENS82_13610</name>
</gene>